<dbReference type="SUPFAM" id="SSF46689">
    <property type="entry name" value="Homeodomain-like"/>
    <property type="match status" value="1"/>
</dbReference>
<evidence type="ECO:0000256" key="1">
    <source>
        <dbReference type="ARBA" id="ARBA00023015"/>
    </source>
</evidence>
<feature type="domain" description="HTH araC/xylS-type" evidence="4">
    <location>
        <begin position="208"/>
        <end position="306"/>
    </location>
</feature>
<accession>A0A7W8ZJL6</accession>
<keyword evidence="3" id="KW-0804">Transcription</keyword>
<dbReference type="PANTHER" id="PTHR43280">
    <property type="entry name" value="ARAC-FAMILY TRANSCRIPTIONAL REGULATOR"/>
    <property type="match status" value="1"/>
</dbReference>
<keyword evidence="1" id="KW-0805">Transcription regulation</keyword>
<reference evidence="5 6" key="1">
    <citation type="submission" date="2020-08" db="EMBL/GenBank/DDBJ databases">
        <title>Genomic Encyclopedia of Type Strains, Phase IV (KMG-V): Genome sequencing to study the core and pangenomes of soil and plant-associated prokaryotes.</title>
        <authorList>
            <person name="Whitman W."/>
        </authorList>
    </citation>
    <scope>NUCLEOTIDE SEQUENCE [LARGE SCALE GENOMIC DNA]</scope>
    <source>
        <strain evidence="5 6">S3M1</strain>
    </source>
</reference>
<dbReference type="PANTHER" id="PTHR43280:SF32">
    <property type="entry name" value="TRANSCRIPTIONAL REGULATORY PROTEIN"/>
    <property type="match status" value="1"/>
</dbReference>
<evidence type="ECO:0000256" key="2">
    <source>
        <dbReference type="ARBA" id="ARBA00023125"/>
    </source>
</evidence>
<sequence>MDRHTQHIPIFKTIGEFYRAFQIGDAPNDFFTFMRMEDQPQGKSLYMPLFRGNFFRLVFCKTSGIRFLLPDQTVDTTMNNLYFTYPGKIESWQRIEIIYGFLCCFTPEFAGIDLLRPSFEKEFPFLTTESDSLISLTEREANTLSQIAEAMLEEMNTSRPDKFDMLKHLLHTYLIQIRRIYNEKVSTKSVPQLNHAAIVRRFKKTINDYFIQLASGTVSEWPSVSTISSLMNLNASYLNAVVKQHVGLTASSFIHEKTILEAKSYLMHTDMQVAEISYRLQFRDVPYFTRFFKKMTGLTPGTFRTEAQKKFFPPLRKHNL</sequence>
<dbReference type="PROSITE" id="PS01124">
    <property type="entry name" value="HTH_ARAC_FAMILY_2"/>
    <property type="match status" value="1"/>
</dbReference>
<proteinExistence type="predicted"/>
<protein>
    <submittedName>
        <fullName evidence="5">AraC-like DNA-binding protein</fullName>
    </submittedName>
</protein>
<dbReference type="AlphaFoldDB" id="A0A7W8ZJL6"/>
<evidence type="ECO:0000256" key="3">
    <source>
        <dbReference type="ARBA" id="ARBA00023163"/>
    </source>
</evidence>
<keyword evidence="2 5" id="KW-0238">DNA-binding</keyword>
<evidence type="ECO:0000313" key="5">
    <source>
        <dbReference type="EMBL" id="MBB5634993.1"/>
    </source>
</evidence>
<gene>
    <name evidence="5" type="ORF">HDE68_000878</name>
</gene>
<evidence type="ECO:0000259" key="4">
    <source>
        <dbReference type="PROSITE" id="PS01124"/>
    </source>
</evidence>
<dbReference type="Proteomes" id="UP000537204">
    <property type="component" value="Unassembled WGS sequence"/>
</dbReference>
<dbReference type="GO" id="GO:0003700">
    <property type="term" value="F:DNA-binding transcription factor activity"/>
    <property type="evidence" value="ECO:0007669"/>
    <property type="project" value="InterPro"/>
</dbReference>
<dbReference type="InterPro" id="IPR009057">
    <property type="entry name" value="Homeodomain-like_sf"/>
</dbReference>
<dbReference type="GO" id="GO:0043565">
    <property type="term" value="F:sequence-specific DNA binding"/>
    <property type="evidence" value="ECO:0007669"/>
    <property type="project" value="InterPro"/>
</dbReference>
<dbReference type="Gene3D" id="1.10.10.60">
    <property type="entry name" value="Homeodomain-like"/>
    <property type="match status" value="1"/>
</dbReference>
<dbReference type="EMBL" id="JACHCE010000001">
    <property type="protein sequence ID" value="MBB5634993.1"/>
    <property type="molecule type" value="Genomic_DNA"/>
</dbReference>
<dbReference type="InterPro" id="IPR018060">
    <property type="entry name" value="HTH_AraC"/>
</dbReference>
<name>A0A7W8ZJL6_9SPHI</name>
<comment type="caution">
    <text evidence="5">The sequence shown here is derived from an EMBL/GenBank/DDBJ whole genome shotgun (WGS) entry which is preliminary data.</text>
</comment>
<dbReference type="SMART" id="SM00342">
    <property type="entry name" value="HTH_ARAC"/>
    <property type="match status" value="1"/>
</dbReference>
<organism evidence="5 6">
    <name type="scientific">Pedobacter cryoconitis</name>
    <dbReference type="NCBI Taxonomy" id="188932"/>
    <lineage>
        <taxon>Bacteria</taxon>
        <taxon>Pseudomonadati</taxon>
        <taxon>Bacteroidota</taxon>
        <taxon>Sphingobacteriia</taxon>
        <taxon>Sphingobacteriales</taxon>
        <taxon>Sphingobacteriaceae</taxon>
        <taxon>Pedobacter</taxon>
    </lineage>
</organism>
<evidence type="ECO:0000313" key="6">
    <source>
        <dbReference type="Proteomes" id="UP000537204"/>
    </source>
</evidence>
<dbReference type="Pfam" id="PF12833">
    <property type="entry name" value="HTH_18"/>
    <property type="match status" value="1"/>
</dbReference>
<dbReference type="RefSeq" id="WP_183879262.1">
    <property type="nucleotide sequence ID" value="NZ_JACHCE010000001.1"/>
</dbReference>